<organism evidence="12 13">
    <name type="scientific">Micromonospora citrea</name>
    <dbReference type="NCBI Taxonomy" id="47855"/>
    <lineage>
        <taxon>Bacteria</taxon>
        <taxon>Bacillati</taxon>
        <taxon>Actinomycetota</taxon>
        <taxon>Actinomycetes</taxon>
        <taxon>Micromonosporales</taxon>
        <taxon>Micromonosporaceae</taxon>
        <taxon>Micromonospora</taxon>
    </lineage>
</organism>
<keyword evidence="8" id="KW-0949">S-adenosyl-L-methionine</keyword>
<dbReference type="AlphaFoldDB" id="A0A1C6VWN7"/>
<evidence type="ECO:0000256" key="10">
    <source>
        <dbReference type="ARBA" id="ARBA00031323"/>
    </source>
</evidence>
<evidence type="ECO:0000256" key="9">
    <source>
        <dbReference type="ARBA" id="ARBA00030757"/>
    </source>
</evidence>
<evidence type="ECO:0000256" key="11">
    <source>
        <dbReference type="ARBA" id="ARBA00031350"/>
    </source>
</evidence>
<gene>
    <name evidence="12" type="ORF">GA0070606_5512</name>
</gene>
<keyword evidence="7 12" id="KW-0808">Transferase</keyword>
<reference evidence="13" key="1">
    <citation type="submission" date="2016-06" db="EMBL/GenBank/DDBJ databases">
        <authorList>
            <person name="Varghese N."/>
            <person name="Submissions Spin"/>
        </authorList>
    </citation>
    <scope>NUCLEOTIDE SEQUENCE [LARGE SCALE GENOMIC DNA]</scope>
    <source>
        <strain evidence="13">DSM 43903</strain>
    </source>
</reference>
<evidence type="ECO:0000256" key="7">
    <source>
        <dbReference type="ARBA" id="ARBA00022679"/>
    </source>
</evidence>
<dbReference type="InterPro" id="IPR029063">
    <property type="entry name" value="SAM-dependent_MTases_sf"/>
</dbReference>
<dbReference type="GO" id="GO:0004719">
    <property type="term" value="F:protein-L-isoaspartate (D-aspartate) O-methyltransferase activity"/>
    <property type="evidence" value="ECO:0007669"/>
    <property type="project" value="UniProtKB-EC"/>
</dbReference>
<dbReference type="EMBL" id="FMHZ01000002">
    <property type="protein sequence ID" value="SCL70781.1"/>
    <property type="molecule type" value="Genomic_DNA"/>
</dbReference>
<evidence type="ECO:0000256" key="8">
    <source>
        <dbReference type="ARBA" id="ARBA00022691"/>
    </source>
</evidence>
<dbReference type="GO" id="GO:0032259">
    <property type="term" value="P:methylation"/>
    <property type="evidence" value="ECO:0007669"/>
    <property type="project" value="UniProtKB-KW"/>
</dbReference>
<dbReference type="RefSeq" id="WP_091105916.1">
    <property type="nucleotide sequence ID" value="NZ_FMHZ01000002.1"/>
</dbReference>
<dbReference type="Proteomes" id="UP000199001">
    <property type="component" value="Unassembled WGS sequence"/>
</dbReference>
<dbReference type="STRING" id="47855.GA0070606_5512"/>
<dbReference type="CDD" id="cd02440">
    <property type="entry name" value="AdoMet_MTases"/>
    <property type="match status" value="1"/>
</dbReference>
<evidence type="ECO:0000313" key="13">
    <source>
        <dbReference type="Proteomes" id="UP000199001"/>
    </source>
</evidence>
<protein>
    <recommendedName>
        <fullName evidence="4">Protein-L-isoaspartate O-methyltransferase</fullName>
        <ecNumber evidence="3">2.1.1.77</ecNumber>
    </recommendedName>
    <alternativeName>
        <fullName evidence="11">L-isoaspartyl protein carboxyl methyltransferase</fullName>
    </alternativeName>
    <alternativeName>
        <fullName evidence="9">Protein L-isoaspartyl methyltransferase</fullName>
    </alternativeName>
    <alternativeName>
        <fullName evidence="10">Protein-beta-aspartate methyltransferase</fullName>
    </alternativeName>
</protein>
<evidence type="ECO:0000313" key="12">
    <source>
        <dbReference type="EMBL" id="SCL70781.1"/>
    </source>
</evidence>
<keyword evidence="13" id="KW-1185">Reference proteome</keyword>
<name>A0A1C6VWN7_9ACTN</name>
<keyword evidence="5" id="KW-0963">Cytoplasm</keyword>
<dbReference type="InterPro" id="IPR000682">
    <property type="entry name" value="PCMT"/>
</dbReference>
<proteinExistence type="inferred from homology"/>
<dbReference type="EC" id="2.1.1.77" evidence="3"/>
<evidence type="ECO:0000256" key="6">
    <source>
        <dbReference type="ARBA" id="ARBA00022603"/>
    </source>
</evidence>
<evidence type="ECO:0000256" key="2">
    <source>
        <dbReference type="ARBA" id="ARBA00005369"/>
    </source>
</evidence>
<keyword evidence="6 12" id="KW-0489">Methyltransferase</keyword>
<dbReference type="OrthoDB" id="5143400at2"/>
<dbReference type="SUPFAM" id="SSF53335">
    <property type="entry name" value="S-adenosyl-L-methionine-dependent methyltransferases"/>
    <property type="match status" value="1"/>
</dbReference>
<evidence type="ECO:0000256" key="4">
    <source>
        <dbReference type="ARBA" id="ARBA00013346"/>
    </source>
</evidence>
<evidence type="ECO:0000256" key="5">
    <source>
        <dbReference type="ARBA" id="ARBA00022490"/>
    </source>
</evidence>
<evidence type="ECO:0000256" key="3">
    <source>
        <dbReference type="ARBA" id="ARBA00011890"/>
    </source>
</evidence>
<evidence type="ECO:0000256" key="1">
    <source>
        <dbReference type="ARBA" id="ARBA00004496"/>
    </source>
</evidence>
<comment type="subcellular location">
    <subcellularLocation>
        <location evidence="1">Cytoplasm</location>
    </subcellularLocation>
</comment>
<sequence length="341" mass="37029">MTDLDDAFDAVPVAVYTHHERYGETVHRSQPESIRRELAALQVRAGDRVLEIGTGSGYSGAILAELCGPRGRVTSIDISDDLVRRATAIHAERGVTGVDCHVADGLAGYPAREPYHRAVAWCAPPRLPRTWTEQVVDGGRIVACLPIARLPSTTLIATITVEAGQPRVEAVTDGGYAQSTTTAVDDALTVPGRWVDWCDNQPDPSWIAIGWRADDDAQRTGARSALDQLLRPGHTEIYRRQPLDWRSWHTFAAALGDPHLSFTSLRNQIRGLGHTTATSAAVIMTDATLVADSPDSPSLSVLRGWLDRWERAGRPAVDAFTTALVPHQGVDLPGWDLRASC</sequence>
<accession>A0A1C6VWN7</accession>
<dbReference type="Gene3D" id="3.40.50.150">
    <property type="entry name" value="Vaccinia Virus protein VP39"/>
    <property type="match status" value="1"/>
</dbReference>
<comment type="similarity">
    <text evidence="2">Belongs to the methyltransferase superfamily. L-isoaspartyl/D-aspartyl protein methyltransferase family.</text>
</comment>
<dbReference type="PANTHER" id="PTHR11579">
    <property type="entry name" value="PROTEIN-L-ISOASPARTATE O-METHYLTRANSFERASE"/>
    <property type="match status" value="1"/>
</dbReference>
<dbReference type="PANTHER" id="PTHR11579:SF0">
    <property type="entry name" value="PROTEIN-L-ISOASPARTATE(D-ASPARTATE) O-METHYLTRANSFERASE"/>
    <property type="match status" value="1"/>
</dbReference>
<dbReference type="Pfam" id="PF01135">
    <property type="entry name" value="PCMT"/>
    <property type="match status" value="1"/>
</dbReference>
<dbReference type="GO" id="GO:0005737">
    <property type="term" value="C:cytoplasm"/>
    <property type="evidence" value="ECO:0007669"/>
    <property type="project" value="UniProtKB-SubCell"/>
</dbReference>